<feature type="non-terminal residue" evidence="1">
    <location>
        <position position="1"/>
    </location>
</feature>
<keyword evidence="2" id="KW-1185">Reference proteome</keyword>
<accession>A0ABN7WQN7</accession>
<evidence type="ECO:0000313" key="2">
    <source>
        <dbReference type="Proteomes" id="UP000789901"/>
    </source>
</evidence>
<dbReference type="InterPro" id="IPR011990">
    <property type="entry name" value="TPR-like_helical_dom_sf"/>
</dbReference>
<gene>
    <name evidence="1" type="ORF">GMARGA_LOCUS33435</name>
</gene>
<dbReference type="EMBL" id="CAJVQB010055592">
    <property type="protein sequence ID" value="CAG8837307.1"/>
    <property type="molecule type" value="Genomic_DNA"/>
</dbReference>
<evidence type="ECO:0000313" key="1">
    <source>
        <dbReference type="EMBL" id="CAG8837307.1"/>
    </source>
</evidence>
<organism evidence="1 2">
    <name type="scientific">Gigaspora margarita</name>
    <dbReference type="NCBI Taxonomy" id="4874"/>
    <lineage>
        <taxon>Eukaryota</taxon>
        <taxon>Fungi</taxon>
        <taxon>Fungi incertae sedis</taxon>
        <taxon>Mucoromycota</taxon>
        <taxon>Glomeromycotina</taxon>
        <taxon>Glomeromycetes</taxon>
        <taxon>Diversisporales</taxon>
        <taxon>Gigasporaceae</taxon>
        <taxon>Gigaspora</taxon>
    </lineage>
</organism>
<feature type="non-terminal residue" evidence="1">
    <location>
        <position position="139"/>
    </location>
</feature>
<name>A0ABN7WQN7_GIGMA</name>
<protein>
    <submittedName>
        <fullName evidence="1">17256_t:CDS:1</fullName>
    </submittedName>
</protein>
<dbReference type="Proteomes" id="UP000789901">
    <property type="component" value="Unassembled WGS sequence"/>
</dbReference>
<proteinExistence type="predicted"/>
<sequence>SGLFEQVAQSNSKYKDDANYHFAMHFVEKNKIKLHKAFDIYLDLSRSKSHLQADVKNCLAGYYFNSYGVKKDYKKAFDIYFILSKRKSYYQNDAKFLSAEFYKFGWKAAKFELANCYAIGKGVTKDVDKACKLYLDLLT</sequence>
<reference evidence="1 2" key="1">
    <citation type="submission" date="2021-06" db="EMBL/GenBank/DDBJ databases">
        <authorList>
            <person name="Kallberg Y."/>
            <person name="Tangrot J."/>
            <person name="Rosling A."/>
        </authorList>
    </citation>
    <scope>NUCLEOTIDE SEQUENCE [LARGE SCALE GENOMIC DNA]</scope>
    <source>
        <strain evidence="1 2">120-4 pot B 10/14</strain>
    </source>
</reference>
<comment type="caution">
    <text evidence="1">The sequence shown here is derived from an EMBL/GenBank/DDBJ whole genome shotgun (WGS) entry which is preliminary data.</text>
</comment>
<dbReference type="SUPFAM" id="SSF81901">
    <property type="entry name" value="HCP-like"/>
    <property type="match status" value="1"/>
</dbReference>
<dbReference type="InterPro" id="IPR006597">
    <property type="entry name" value="Sel1-like"/>
</dbReference>
<dbReference type="Pfam" id="PF08238">
    <property type="entry name" value="Sel1"/>
    <property type="match status" value="2"/>
</dbReference>
<dbReference type="Gene3D" id="1.25.40.10">
    <property type="entry name" value="Tetratricopeptide repeat domain"/>
    <property type="match status" value="1"/>
</dbReference>